<feature type="signal peptide" evidence="1">
    <location>
        <begin position="1"/>
        <end position="20"/>
    </location>
</feature>
<protein>
    <recommendedName>
        <fullName evidence="2">ABM domain-containing protein</fullName>
    </recommendedName>
</protein>
<dbReference type="InterPro" id="IPR007138">
    <property type="entry name" value="ABM_dom"/>
</dbReference>
<gene>
    <name evidence="3" type="ORF">A9Q84_10670</name>
</gene>
<dbReference type="Proteomes" id="UP000196531">
    <property type="component" value="Unassembled WGS sequence"/>
</dbReference>
<accession>A0A1Y5F7S8</accession>
<dbReference type="Pfam" id="PF03992">
    <property type="entry name" value="ABM"/>
    <property type="match status" value="1"/>
</dbReference>
<sequence>MKKVLTFFITTVLFSSTIFANVSKGNSMHHYVIVNFTVKQNKISSFVEKMNELKAQLPKVNGCEEVSIYQDKSNTVSFTIVEKWKSPKEHQEHIENITNDGSLEAISSLLAKPMSGYGYNKL</sequence>
<dbReference type="InterPro" id="IPR011008">
    <property type="entry name" value="Dimeric_a/b-barrel"/>
</dbReference>
<proteinExistence type="predicted"/>
<evidence type="ECO:0000313" key="4">
    <source>
        <dbReference type="Proteomes" id="UP000196531"/>
    </source>
</evidence>
<feature type="domain" description="ABM" evidence="2">
    <location>
        <begin position="31"/>
        <end position="93"/>
    </location>
</feature>
<name>A0A1Y5F7S8_9BACT</name>
<evidence type="ECO:0000259" key="2">
    <source>
        <dbReference type="Pfam" id="PF03992"/>
    </source>
</evidence>
<keyword evidence="1" id="KW-0732">Signal</keyword>
<comment type="caution">
    <text evidence="3">The sequence shown here is derived from an EMBL/GenBank/DDBJ whole genome shotgun (WGS) entry which is preliminary data.</text>
</comment>
<dbReference type="Gene3D" id="3.30.70.100">
    <property type="match status" value="1"/>
</dbReference>
<dbReference type="EMBL" id="MAAO01000006">
    <property type="protein sequence ID" value="OUR96795.1"/>
    <property type="molecule type" value="Genomic_DNA"/>
</dbReference>
<dbReference type="SUPFAM" id="SSF54909">
    <property type="entry name" value="Dimeric alpha+beta barrel"/>
    <property type="match status" value="1"/>
</dbReference>
<feature type="chain" id="PRO_5013119585" description="ABM domain-containing protein" evidence="1">
    <location>
        <begin position="21"/>
        <end position="122"/>
    </location>
</feature>
<evidence type="ECO:0000313" key="3">
    <source>
        <dbReference type="EMBL" id="OUR96795.1"/>
    </source>
</evidence>
<organism evidence="3 4">
    <name type="scientific">Halobacteriovorax marinus</name>
    <dbReference type="NCBI Taxonomy" id="97084"/>
    <lineage>
        <taxon>Bacteria</taxon>
        <taxon>Pseudomonadati</taxon>
        <taxon>Bdellovibrionota</taxon>
        <taxon>Bacteriovoracia</taxon>
        <taxon>Bacteriovoracales</taxon>
        <taxon>Halobacteriovoraceae</taxon>
        <taxon>Halobacteriovorax</taxon>
    </lineage>
</organism>
<reference evidence="4" key="1">
    <citation type="journal article" date="2017" name="Proc. Natl. Acad. Sci. U.S.A.">
        <title>Simulation of Deepwater Horizon oil plume reveals substrate specialization within a complex community of hydrocarbon-degraders.</title>
        <authorList>
            <person name="Hu P."/>
            <person name="Dubinsky E.A."/>
            <person name="Probst A.J."/>
            <person name="Wang J."/>
            <person name="Sieber C.M.K."/>
            <person name="Tom L.M."/>
            <person name="Gardinali P."/>
            <person name="Banfield J.F."/>
            <person name="Atlas R.M."/>
            <person name="Andersen G.L."/>
        </authorList>
    </citation>
    <scope>NUCLEOTIDE SEQUENCE [LARGE SCALE GENOMIC DNA]</scope>
</reference>
<dbReference type="AlphaFoldDB" id="A0A1Y5F7S8"/>
<evidence type="ECO:0000256" key="1">
    <source>
        <dbReference type="SAM" id="SignalP"/>
    </source>
</evidence>